<comment type="similarity">
    <text evidence="4">In the C-terminal section; belongs to the glycosyl hydrolase 73 family.</text>
</comment>
<feature type="domain" description="GW" evidence="18">
    <location>
        <begin position="820"/>
        <end position="894"/>
    </location>
</feature>
<keyword evidence="14" id="KW-0961">Cell wall biogenesis/degradation</keyword>
<evidence type="ECO:0000256" key="8">
    <source>
        <dbReference type="ARBA" id="ARBA00016987"/>
    </source>
</evidence>
<keyword evidence="10 17" id="KW-0732">Signal</keyword>
<dbReference type="EMBL" id="CP128355">
    <property type="protein sequence ID" value="XAF69742.1"/>
    <property type="molecule type" value="Genomic_DNA"/>
</dbReference>
<feature type="domain" description="GW" evidence="18">
    <location>
        <begin position="1068"/>
        <end position="1143"/>
    </location>
</feature>
<feature type="compositionally biased region" description="Low complexity" evidence="16">
    <location>
        <begin position="135"/>
        <end position="151"/>
    </location>
</feature>
<dbReference type="CDD" id="cd06583">
    <property type="entry name" value="PGRP"/>
    <property type="match status" value="1"/>
</dbReference>
<dbReference type="InterPro" id="IPR002901">
    <property type="entry name" value="MGlyc_endo_b_GlcNAc-like_dom"/>
</dbReference>
<name>A0ABZ3EA98_9STAP</name>
<feature type="region of interest" description="Disordered" evidence="16">
    <location>
        <begin position="724"/>
        <end position="750"/>
    </location>
</feature>
<feature type="compositionally biased region" description="Low complexity" evidence="16">
    <location>
        <begin position="102"/>
        <end position="121"/>
    </location>
</feature>
<dbReference type="Proteomes" id="UP001436297">
    <property type="component" value="Chromosome"/>
</dbReference>
<comment type="catalytic activity">
    <reaction evidence="1">
        <text>Hydrolyzes the link between N-acetylmuramoyl residues and L-amino acid residues in certain cell-wall glycopeptides.</text>
        <dbReference type="EC" id="3.5.1.28"/>
    </reaction>
</comment>
<evidence type="ECO:0000256" key="3">
    <source>
        <dbReference type="ARBA" id="ARBA00006088"/>
    </source>
</evidence>
<comment type="catalytic activity">
    <reaction evidence="15">
        <text>an N(4)-(oligosaccharide-(1-&gt;3)-[oligosaccharide-(1-&gt;6)]-beta-D-Man-(1-&gt;4)-beta-D-GlcNAc-(1-&gt;4)-alpha-D-GlcNAc)-L-asparaginyl-[protein] + H2O = an oligosaccharide-(1-&gt;3)-[oligosaccharide-(1-&gt;6)]-beta-D-Man-(1-&gt;4)-D-GlcNAc + N(4)-(N-acetyl-beta-D-glucosaminyl)-L-asparaginyl-[protein]</text>
        <dbReference type="Rhea" id="RHEA:73067"/>
        <dbReference type="Rhea" id="RHEA-COMP:12603"/>
        <dbReference type="Rhea" id="RHEA-COMP:18176"/>
        <dbReference type="ChEBI" id="CHEBI:15377"/>
        <dbReference type="ChEBI" id="CHEBI:132248"/>
        <dbReference type="ChEBI" id="CHEBI:192714"/>
        <dbReference type="ChEBI" id="CHEBI:192715"/>
        <dbReference type="EC" id="3.2.1.96"/>
    </reaction>
</comment>
<evidence type="ECO:0000256" key="11">
    <source>
        <dbReference type="ARBA" id="ARBA00022737"/>
    </source>
</evidence>
<keyword evidence="9" id="KW-0964">Secreted</keyword>
<dbReference type="InterPro" id="IPR036505">
    <property type="entry name" value="Amidase/PGRP_sf"/>
</dbReference>
<evidence type="ECO:0000256" key="15">
    <source>
        <dbReference type="ARBA" id="ARBA00034414"/>
    </source>
</evidence>
<evidence type="ECO:0000256" key="10">
    <source>
        <dbReference type="ARBA" id="ARBA00022729"/>
    </source>
</evidence>
<dbReference type="Pfam" id="PF13457">
    <property type="entry name" value="GW"/>
    <property type="match status" value="6"/>
</dbReference>
<evidence type="ECO:0000313" key="20">
    <source>
        <dbReference type="Proteomes" id="UP001436297"/>
    </source>
</evidence>
<evidence type="ECO:0000256" key="9">
    <source>
        <dbReference type="ARBA" id="ARBA00022525"/>
    </source>
</evidence>
<dbReference type="Gene3D" id="2.30.30.170">
    <property type="match status" value="7"/>
</dbReference>
<dbReference type="RefSeq" id="WP_251943173.1">
    <property type="nucleotide sequence ID" value="NZ_CP128355.1"/>
</dbReference>
<evidence type="ECO:0000256" key="5">
    <source>
        <dbReference type="ARBA" id="ARBA00011697"/>
    </source>
</evidence>
<protein>
    <recommendedName>
        <fullName evidence="8">Bifunctional autolysin</fullName>
        <ecNumber evidence="7">3.2.1.96</ecNumber>
        <ecNumber evidence="6">3.5.1.28</ecNumber>
    </recommendedName>
</protein>
<dbReference type="InterPro" id="IPR002502">
    <property type="entry name" value="Amidase_domain"/>
</dbReference>
<feature type="compositionally biased region" description="Polar residues" evidence="16">
    <location>
        <begin position="240"/>
        <end position="266"/>
    </location>
</feature>
<evidence type="ECO:0000256" key="12">
    <source>
        <dbReference type="ARBA" id="ARBA00022801"/>
    </source>
</evidence>
<evidence type="ECO:0000259" key="18">
    <source>
        <dbReference type="PROSITE" id="PS51780"/>
    </source>
</evidence>
<evidence type="ECO:0000256" key="13">
    <source>
        <dbReference type="ARBA" id="ARBA00023268"/>
    </source>
</evidence>
<feature type="compositionally biased region" description="Polar residues" evidence="16">
    <location>
        <begin position="196"/>
        <end position="222"/>
    </location>
</feature>
<dbReference type="InterPro" id="IPR038200">
    <property type="entry name" value="GW_dom_sf"/>
</dbReference>
<evidence type="ECO:0000256" key="7">
    <source>
        <dbReference type="ARBA" id="ARBA00012566"/>
    </source>
</evidence>
<feature type="compositionally biased region" description="Low complexity" evidence="16">
    <location>
        <begin position="179"/>
        <end position="195"/>
    </location>
</feature>
<dbReference type="PROSITE" id="PS51780">
    <property type="entry name" value="GW"/>
    <property type="match status" value="6"/>
</dbReference>
<gene>
    <name evidence="19" type="ORF">QQM35_06610</name>
</gene>
<feature type="compositionally biased region" description="Polar residues" evidence="16">
    <location>
        <begin position="152"/>
        <end position="178"/>
    </location>
</feature>
<dbReference type="EC" id="3.2.1.96" evidence="7"/>
<feature type="compositionally biased region" description="Acidic residues" evidence="16">
    <location>
        <begin position="84"/>
        <end position="97"/>
    </location>
</feature>
<keyword evidence="12" id="KW-0378">Hydrolase</keyword>
<evidence type="ECO:0000256" key="14">
    <source>
        <dbReference type="ARBA" id="ARBA00023316"/>
    </source>
</evidence>
<feature type="compositionally biased region" description="Low complexity" evidence="16">
    <location>
        <begin position="267"/>
        <end position="283"/>
    </location>
</feature>
<feature type="compositionally biased region" description="Polar residues" evidence="16">
    <location>
        <begin position="284"/>
        <end position="354"/>
    </location>
</feature>
<comment type="subcellular location">
    <subcellularLocation>
        <location evidence="2">Secreted</location>
    </subcellularLocation>
</comment>
<dbReference type="SMART" id="SM00047">
    <property type="entry name" value="LYZ2"/>
    <property type="match status" value="1"/>
</dbReference>
<keyword evidence="11" id="KW-0677">Repeat</keyword>
<feature type="compositionally biased region" description="Polar residues" evidence="16">
    <location>
        <begin position="735"/>
        <end position="750"/>
    </location>
</feature>
<evidence type="ECO:0000256" key="4">
    <source>
        <dbReference type="ARBA" id="ARBA00007974"/>
    </source>
</evidence>
<feature type="domain" description="GW" evidence="18">
    <location>
        <begin position="907"/>
        <end position="983"/>
    </location>
</feature>
<evidence type="ECO:0000256" key="2">
    <source>
        <dbReference type="ARBA" id="ARBA00004613"/>
    </source>
</evidence>
<feature type="signal peptide" evidence="17">
    <location>
        <begin position="1"/>
        <end position="30"/>
    </location>
</feature>
<comment type="subunit">
    <text evidence="5">Oligomer; forms a ring structure at the cell surface which is important for efficient partitioning of daughter cells after cell division.</text>
</comment>
<evidence type="ECO:0000256" key="6">
    <source>
        <dbReference type="ARBA" id="ARBA00011901"/>
    </source>
</evidence>
<feature type="domain" description="GW" evidence="18">
    <location>
        <begin position="1144"/>
        <end position="1220"/>
    </location>
</feature>
<feature type="domain" description="GW" evidence="18">
    <location>
        <begin position="1226"/>
        <end position="1301"/>
    </location>
</feature>
<evidence type="ECO:0000256" key="16">
    <source>
        <dbReference type="SAM" id="MobiDB-lite"/>
    </source>
</evidence>
<dbReference type="EC" id="3.5.1.28" evidence="6"/>
<evidence type="ECO:0000256" key="1">
    <source>
        <dbReference type="ARBA" id="ARBA00001561"/>
    </source>
</evidence>
<feature type="compositionally biased region" description="Low complexity" evidence="16">
    <location>
        <begin position="223"/>
        <end position="239"/>
    </location>
</feature>
<feature type="compositionally biased region" description="Low complexity" evidence="16">
    <location>
        <begin position="724"/>
        <end position="734"/>
    </location>
</feature>
<feature type="compositionally biased region" description="Polar residues" evidence="16">
    <location>
        <begin position="51"/>
        <end position="81"/>
    </location>
</feature>
<feature type="compositionally biased region" description="Polar residues" evidence="16">
    <location>
        <begin position="372"/>
        <end position="398"/>
    </location>
</feature>
<evidence type="ECO:0000256" key="17">
    <source>
        <dbReference type="SAM" id="SignalP"/>
    </source>
</evidence>
<feature type="chain" id="PRO_5047472043" description="Bifunctional autolysin" evidence="17">
    <location>
        <begin position="31"/>
        <end position="1541"/>
    </location>
</feature>
<feature type="domain" description="GW" evidence="18">
    <location>
        <begin position="987"/>
        <end position="1062"/>
    </location>
</feature>
<feature type="region of interest" description="Disordered" evidence="16">
    <location>
        <begin position="51"/>
        <end position="523"/>
    </location>
</feature>
<dbReference type="Gene3D" id="3.40.80.10">
    <property type="entry name" value="Peptidoglycan recognition protein-like"/>
    <property type="match status" value="1"/>
</dbReference>
<keyword evidence="20" id="KW-1185">Reference proteome</keyword>
<keyword evidence="13" id="KW-0511">Multifunctional enzyme</keyword>
<accession>A0ABZ3EA98</accession>
<comment type="similarity">
    <text evidence="3">In the N-terminal section; belongs to the N-acetylmuramoyl-L-alanine amidase 2 family.</text>
</comment>
<feature type="compositionally biased region" description="Polar residues" evidence="16">
    <location>
        <begin position="416"/>
        <end position="478"/>
    </location>
</feature>
<organism evidence="19 20">
    <name type="scientific">Staphylococcus hsinchuensis</name>
    <dbReference type="NCBI Taxonomy" id="3051183"/>
    <lineage>
        <taxon>Bacteria</taxon>
        <taxon>Bacillati</taxon>
        <taxon>Bacillota</taxon>
        <taxon>Bacilli</taxon>
        <taxon>Bacillales</taxon>
        <taxon>Staphylococcaceae</taxon>
        <taxon>Staphylococcus</taxon>
    </lineage>
</organism>
<dbReference type="SMART" id="SM00644">
    <property type="entry name" value="Ami_2"/>
    <property type="match status" value="1"/>
</dbReference>
<feature type="compositionally biased region" description="Polar residues" evidence="16">
    <location>
        <begin position="122"/>
        <end position="134"/>
    </location>
</feature>
<feature type="compositionally biased region" description="Low complexity" evidence="16">
    <location>
        <begin position="399"/>
        <end position="415"/>
    </location>
</feature>
<sequence>MTNKKFNYKVPSILALTLAGTALSTHHAQASENTQDQTKNTNVLNDEKTLNDSQQIKSEVSKPTNNISGTQAYQDPTQVKTSDSDESNYDAQLDDLNNESAQTTQDQTSTTQQDSKDNSTQASEDSQSTDGDATSSSEQQDDVQSQSNQDSTVADQNDSEDNSTQASEDSQSTDGDATSSSEQQDDVQSQSNQDSTVADQNDSEDNSTQASEDSQSTDGDATSSSEQQDDVQSQSNQDSTVADQNDSEDNSTQASEDSQSTDGDATSSSEQQDDVQSQSNQDSTVAEQSDSEDNSTQASEDSQSTDGDATSSSEQQADVQSQSNQDSTVADQNDSEDNSTQASEDSQSTDGDATSSSEQQDDVQSQSNQDSTVADQNDSEDNSTQASEDSQSTDGDATSSSEQQDDVQSQSNQDSTVADQNDSEDNSTQASEDSQSTDGDATSSSEQLAEATSENTLARKVANSTDDSTQQESTNSSEAPVFKTFAAYSAPEAGSTTDSSENKVSTRSASLTEEAATTSSLPKYTPTVSSKINDYIRKNKFEAPNYEKDIASYLPRYNYRYGSPEGIVMHDTANDNSTITGEVNYMKNNYNMAFVHAYVDGNRIIETANTDYLAWGAGPAANERFIHVELVHTHDYDSFARSINNYADYAATNLRYYGLKPDSAEYDAKGTVWTHRAVSKYLGGSDHSDPHGYLAQHGYTYDELYDLIREKYLIQTGQVAPWGASSSGSTDGSSNDQPKTGEVSVNTTNGMARIGSTNDGLYTTIYDHDGKETSRTNQSLKVTKSASIGDEKFYLVSDYNKDSLLGWVHQNDVTYKSANKVQSIDKAYKIEPGSNVYSVPWATSSQKVGSVSGSSTQTFNGTKMQQVGSTNYVYGKVNDLSGWVRLDKLTDSSSDSDDTPSTENQLTVTPLTNTQGIVNRTNNGVFTSVYNSTGTQKSYVNGNTYKLSKKATLGDRSFYLLTDNASSDNIGWMLTGDVAVKVNNDLSVTELSNTQGTVKNTNSGVYGSVYDKTGTQKSSVNGNTYKLSKKANLGDKSFYLLTNNSNENIGWMKTGDITVNEAATATNSTQSVSQIGQLNTTNSGIRTTVYDPQGKDATKYAGKTYTVTKQRTQGDNTYVLIQNAQQNTPIGWVNKNDINTQSLSKPTTNNNKYIVKSTNGGLYVIPWGTTKQRLDDLQNLEDNNFNASKSIYVGKDEYVYGNVNNKTGWIAGKDLTKADDQDVNQSPVTAKNFSYIIYNENGDYYTDPTSKTPAGSLKDFYTGIFTVFEQQTINGVTWYHGKLANGQVVWIKASDLRKELVQYNQSGYTLDQAVAKQKALSAKPQIQRIAGKWEDATSSEIKQAMDTTKLANDPVQKYQFLQLDKAQNIPSEDLNKLLKGKGILEGQGEAFSEAAKLNNINEIYLISHALLETGNGTSTLSNGGDVIDNKVVTNVTPKYYNMFGIGAIDRDAVKEGFKTAKNNGWDTVQKAIVGGAKFIAGSYIHQGQNTLYKMRWNPLNPGVHQYATDISWAEKNATRMKTFYDSIGQLGKYFDISTYKK</sequence>
<dbReference type="SUPFAM" id="SSF82057">
    <property type="entry name" value="Prokaryotic SH3-related domain"/>
    <property type="match status" value="2"/>
</dbReference>
<feature type="compositionally biased region" description="Low complexity" evidence="16">
    <location>
        <begin position="355"/>
        <end position="371"/>
    </location>
</feature>
<proteinExistence type="inferred from homology"/>
<dbReference type="SUPFAM" id="SSF55846">
    <property type="entry name" value="N-acetylmuramoyl-L-alanine amidase-like"/>
    <property type="match status" value="1"/>
</dbReference>
<reference evidence="19 20" key="1">
    <citation type="journal article" date="2024" name="Pathogens">
        <title>Staphylococcus hsinchuensis sp. nov., Isolated from Soymilk.</title>
        <authorList>
            <person name="Wang Y.T."/>
            <person name="Lin Y.C."/>
            <person name="Hsieh Y.H."/>
            <person name="Lin Y.T."/>
            <person name="Hamada M."/>
            <person name="Chen C.C."/>
            <person name="Liou J.S."/>
            <person name="Lee A.Y."/>
            <person name="Zhang W.L."/>
            <person name="Chen Y.T."/>
            <person name="Huang C.H."/>
        </authorList>
    </citation>
    <scope>NUCLEOTIDE SEQUENCE [LARGE SCALE GENOMIC DNA]</scope>
    <source>
        <strain evidence="19 20">H164</strain>
    </source>
</reference>
<dbReference type="InterPro" id="IPR025987">
    <property type="entry name" value="GW_dom"/>
</dbReference>
<evidence type="ECO:0000313" key="19">
    <source>
        <dbReference type="EMBL" id="XAF69742.1"/>
    </source>
</evidence>
<feature type="compositionally biased region" description="Polar residues" evidence="16">
    <location>
        <begin position="494"/>
        <end position="523"/>
    </location>
</feature>